<evidence type="ECO:0000259" key="4">
    <source>
        <dbReference type="PROSITE" id="PS50956"/>
    </source>
</evidence>
<dbReference type="InterPro" id="IPR036388">
    <property type="entry name" value="WH-like_DNA-bd_sf"/>
</dbReference>
<keyword evidence="6" id="KW-1185">Reference proteome</keyword>
<keyword evidence="1" id="KW-0805">Transcription regulation</keyword>
<dbReference type="RefSeq" id="WP_284482036.1">
    <property type="nucleotide sequence ID" value="NZ_JASNJD010000013.1"/>
</dbReference>
<keyword evidence="2" id="KW-0238">DNA-binding</keyword>
<dbReference type="SUPFAM" id="SSF46785">
    <property type="entry name" value="Winged helix' DNA-binding domain"/>
    <property type="match status" value="1"/>
</dbReference>
<dbReference type="PANTHER" id="PTHR30154:SF17">
    <property type="entry name" value="DNA-BINDING TRANSCRIPTIONAL ACTIVATOR DECR"/>
    <property type="match status" value="1"/>
</dbReference>
<dbReference type="InterPro" id="IPR019887">
    <property type="entry name" value="Tscrpt_reg_AsnC/Lrp_C"/>
</dbReference>
<evidence type="ECO:0000313" key="5">
    <source>
        <dbReference type="EMBL" id="MDK3019233.1"/>
    </source>
</evidence>
<name>A0ABT7F3Q3_9RHOB</name>
<proteinExistence type="predicted"/>
<dbReference type="InterPro" id="IPR000485">
    <property type="entry name" value="AsnC-type_HTH_dom"/>
</dbReference>
<dbReference type="SMART" id="SM00344">
    <property type="entry name" value="HTH_ASNC"/>
    <property type="match status" value="1"/>
</dbReference>
<evidence type="ECO:0000256" key="1">
    <source>
        <dbReference type="ARBA" id="ARBA00023015"/>
    </source>
</evidence>
<dbReference type="InterPro" id="IPR011008">
    <property type="entry name" value="Dimeric_a/b-barrel"/>
</dbReference>
<dbReference type="PRINTS" id="PR00033">
    <property type="entry name" value="HTHASNC"/>
</dbReference>
<accession>A0ABT7F3Q3</accession>
<sequence length="163" mass="18338">MSSDTTDIRLDRIDRRILQQLMRDASLPVARLAERVGLSQTPCWKRVQKLEAAGIILGRVARVAPKPVGIGLIAFVEIEAQDHSDSWRAAFRETVARFDAIVESYRMVGRTDYLLKVAVADTDAFDAFYLQFTRALPCRNVTSKFAMETLHATTAWPIDVETP</sequence>
<keyword evidence="3" id="KW-0804">Transcription</keyword>
<dbReference type="Gene3D" id="1.10.10.10">
    <property type="entry name" value="Winged helix-like DNA-binding domain superfamily/Winged helix DNA-binding domain"/>
    <property type="match status" value="1"/>
</dbReference>
<protein>
    <submittedName>
        <fullName evidence="5">Lrp/AsnC family transcriptional regulator</fullName>
    </submittedName>
</protein>
<feature type="domain" description="HTH asnC-type" evidence="4">
    <location>
        <begin position="10"/>
        <end position="71"/>
    </location>
</feature>
<comment type="caution">
    <text evidence="5">The sequence shown here is derived from an EMBL/GenBank/DDBJ whole genome shotgun (WGS) entry which is preliminary data.</text>
</comment>
<organism evidence="5 6">
    <name type="scientific">Pseudodonghicola flavimaris</name>
    <dbReference type="NCBI Taxonomy" id="3050036"/>
    <lineage>
        <taxon>Bacteria</taxon>
        <taxon>Pseudomonadati</taxon>
        <taxon>Pseudomonadota</taxon>
        <taxon>Alphaproteobacteria</taxon>
        <taxon>Rhodobacterales</taxon>
        <taxon>Paracoccaceae</taxon>
        <taxon>Pseudodonghicola</taxon>
    </lineage>
</organism>
<dbReference type="InterPro" id="IPR036390">
    <property type="entry name" value="WH_DNA-bd_sf"/>
</dbReference>
<dbReference type="PANTHER" id="PTHR30154">
    <property type="entry name" value="LEUCINE-RESPONSIVE REGULATORY PROTEIN"/>
    <property type="match status" value="1"/>
</dbReference>
<evidence type="ECO:0000256" key="3">
    <source>
        <dbReference type="ARBA" id="ARBA00023163"/>
    </source>
</evidence>
<gene>
    <name evidence="5" type="ORF">QO033_16255</name>
</gene>
<dbReference type="Pfam" id="PF13404">
    <property type="entry name" value="HTH_AsnC-type"/>
    <property type="match status" value="1"/>
</dbReference>
<dbReference type="InterPro" id="IPR011991">
    <property type="entry name" value="ArsR-like_HTH"/>
</dbReference>
<evidence type="ECO:0000256" key="2">
    <source>
        <dbReference type="ARBA" id="ARBA00023125"/>
    </source>
</evidence>
<dbReference type="SUPFAM" id="SSF54909">
    <property type="entry name" value="Dimeric alpha+beta barrel"/>
    <property type="match status" value="1"/>
</dbReference>
<dbReference type="PROSITE" id="PS50956">
    <property type="entry name" value="HTH_ASNC_2"/>
    <property type="match status" value="1"/>
</dbReference>
<dbReference type="CDD" id="cd00090">
    <property type="entry name" value="HTH_ARSR"/>
    <property type="match status" value="1"/>
</dbReference>
<dbReference type="Gene3D" id="3.30.70.920">
    <property type="match status" value="1"/>
</dbReference>
<reference evidence="5 6" key="1">
    <citation type="submission" date="2023-05" db="EMBL/GenBank/DDBJ databases">
        <title>Pseudodonghicola sp. nov.</title>
        <authorList>
            <person name="Huang J."/>
        </authorList>
    </citation>
    <scope>NUCLEOTIDE SEQUENCE [LARGE SCALE GENOMIC DNA]</scope>
    <source>
        <strain evidence="5 6">IC7</strain>
    </source>
</reference>
<dbReference type="EMBL" id="JASNJD010000013">
    <property type="protein sequence ID" value="MDK3019233.1"/>
    <property type="molecule type" value="Genomic_DNA"/>
</dbReference>
<dbReference type="Pfam" id="PF01037">
    <property type="entry name" value="AsnC_trans_reg"/>
    <property type="match status" value="1"/>
</dbReference>
<dbReference type="Proteomes" id="UP001243757">
    <property type="component" value="Unassembled WGS sequence"/>
</dbReference>
<evidence type="ECO:0000313" key="6">
    <source>
        <dbReference type="Proteomes" id="UP001243757"/>
    </source>
</evidence>
<dbReference type="InterPro" id="IPR019888">
    <property type="entry name" value="Tscrpt_reg_AsnC-like"/>
</dbReference>